<evidence type="ECO:0000313" key="1">
    <source>
        <dbReference type="EMBL" id="OHS93497.1"/>
    </source>
</evidence>
<dbReference type="OrthoDB" id="247013at2759"/>
<proteinExistence type="predicted"/>
<dbReference type="GO" id="GO:0006274">
    <property type="term" value="P:DNA replication termination"/>
    <property type="evidence" value="ECO:0007669"/>
    <property type="project" value="TreeGrafter"/>
</dbReference>
<dbReference type="RefSeq" id="XP_068346634.1">
    <property type="nucleotide sequence ID" value="XM_068513061.1"/>
</dbReference>
<dbReference type="PANTHER" id="PTHR12775">
    <property type="entry name" value="PROTEIN C20ORF43 HOMOLOG"/>
    <property type="match status" value="1"/>
</dbReference>
<dbReference type="GeneID" id="94847765"/>
<dbReference type="InterPro" id="IPR006735">
    <property type="entry name" value="Rtf2"/>
</dbReference>
<dbReference type="PANTHER" id="PTHR12775:SF0">
    <property type="entry name" value="REPLICATION TERMINATION FACTOR 2"/>
    <property type="match status" value="1"/>
</dbReference>
<dbReference type="EMBL" id="MLAK01001394">
    <property type="protein sequence ID" value="OHS93497.1"/>
    <property type="molecule type" value="Genomic_DNA"/>
</dbReference>
<keyword evidence="2" id="KW-1185">Reference proteome</keyword>
<organism evidence="1 2">
    <name type="scientific">Tritrichomonas foetus</name>
    <dbReference type="NCBI Taxonomy" id="1144522"/>
    <lineage>
        <taxon>Eukaryota</taxon>
        <taxon>Metamonada</taxon>
        <taxon>Parabasalia</taxon>
        <taxon>Tritrichomonadida</taxon>
        <taxon>Tritrichomonadidae</taxon>
        <taxon>Tritrichomonas</taxon>
    </lineage>
</organism>
<reference evidence="1" key="1">
    <citation type="submission" date="2016-10" db="EMBL/GenBank/DDBJ databases">
        <authorList>
            <person name="Benchimol M."/>
            <person name="Almeida L.G."/>
            <person name="Vasconcelos A.T."/>
            <person name="Perreira-Neves A."/>
            <person name="Rosa I.A."/>
            <person name="Tasca T."/>
            <person name="Bogo M.R."/>
            <person name="de Souza W."/>
        </authorList>
    </citation>
    <scope>NUCLEOTIDE SEQUENCE [LARGE SCALE GENOMIC DNA]</scope>
    <source>
        <strain evidence="1">K</strain>
    </source>
</reference>
<dbReference type="AlphaFoldDB" id="A0A1J4J431"/>
<evidence type="ECO:0000313" key="2">
    <source>
        <dbReference type="Proteomes" id="UP000179807"/>
    </source>
</evidence>
<name>A0A1J4J431_9EUKA</name>
<dbReference type="VEuPathDB" id="TrichDB:TRFO_40203"/>
<comment type="caution">
    <text evidence="1">The sequence shown here is derived from an EMBL/GenBank/DDBJ whole genome shotgun (WGS) entry which is preliminary data.</text>
</comment>
<protein>
    <submittedName>
        <fullName evidence="1">Protein RTF2 like protein</fullName>
    </submittedName>
</protein>
<dbReference type="Proteomes" id="UP000179807">
    <property type="component" value="Unassembled WGS sequence"/>
</dbReference>
<dbReference type="Pfam" id="PF04641">
    <property type="entry name" value="Rtf2"/>
    <property type="match status" value="1"/>
</dbReference>
<dbReference type="GO" id="GO:0005634">
    <property type="term" value="C:nucleus"/>
    <property type="evidence" value="ECO:0007669"/>
    <property type="project" value="TreeGrafter"/>
</dbReference>
<sequence>MSGVGGNISSRKDMIVETVDKKFIEQGELEKKNDFLRSYWTNCALTGDSLTTPIVVTRTGHLMNKISLVEAMLRKKLPKEYRFIRSLKDVSEIDLLGEKSLNSYVCPLSQRKPAVSTSRQFLFVWKCGHIFDSEALKYLEKEQEIINENDKSENSEKIENPNNDEVCEVRKCPICGAEYEACDIIPLCSYTFSHQETLKMKKKMKHSQKK</sequence>
<gene>
    <name evidence="1" type="ORF">TRFO_40203</name>
</gene>
<accession>A0A1J4J431</accession>